<comment type="cofactor">
    <cofactor evidence="5">
        <name>Mg(2+)</name>
        <dbReference type="ChEBI" id="CHEBI:18420"/>
    </cofactor>
</comment>
<dbReference type="GO" id="GO:0008934">
    <property type="term" value="F:inositol monophosphate 1-phosphatase activity"/>
    <property type="evidence" value="ECO:0007669"/>
    <property type="project" value="TreeGrafter"/>
</dbReference>
<dbReference type="Proteomes" id="UP000254925">
    <property type="component" value="Unassembled WGS sequence"/>
</dbReference>
<feature type="binding site" evidence="5">
    <location>
        <position position="243"/>
    </location>
    <ligand>
        <name>Mg(2+)</name>
        <dbReference type="ChEBI" id="CHEBI:18420"/>
        <label>1</label>
        <note>catalytic</note>
    </ligand>
</feature>
<dbReference type="Gene3D" id="3.30.540.10">
    <property type="entry name" value="Fructose-1,6-Bisphosphatase, subunit A, domain 1"/>
    <property type="match status" value="1"/>
</dbReference>
<feature type="binding site" evidence="5">
    <location>
        <position position="98"/>
    </location>
    <ligand>
        <name>Mg(2+)</name>
        <dbReference type="ChEBI" id="CHEBI:18420"/>
        <label>1</label>
        <note>catalytic</note>
    </ligand>
</feature>
<keyword evidence="4 5" id="KW-0460">Magnesium</keyword>
<dbReference type="InterPro" id="IPR020583">
    <property type="entry name" value="Inositol_monoP_metal-BS"/>
</dbReference>
<dbReference type="GO" id="GO:0006020">
    <property type="term" value="P:inositol metabolic process"/>
    <property type="evidence" value="ECO:0007669"/>
    <property type="project" value="TreeGrafter"/>
</dbReference>
<comment type="similarity">
    <text evidence="1">Belongs to the inositol monophosphatase superfamily.</text>
</comment>
<dbReference type="SUPFAM" id="SSF56655">
    <property type="entry name" value="Carbohydrate phosphatase"/>
    <property type="match status" value="1"/>
</dbReference>
<comment type="caution">
    <text evidence="6">The sequence shown here is derived from an EMBL/GenBank/DDBJ whole genome shotgun (WGS) entry which is preliminary data.</text>
</comment>
<evidence type="ECO:0000256" key="1">
    <source>
        <dbReference type="ARBA" id="ARBA00009759"/>
    </source>
</evidence>
<keyword evidence="7" id="KW-1185">Reference proteome</keyword>
<feature type="binding site" evidence="5">
    <location>
        <position position="113"/>
    </location>
    <ligand>
        <name>Mg(2+)</name>
        <dbReference type="ChEBI" id="CHEBI:18420"/>
        <label>1</label>
        <note>catalytic</note>
    </ligand>
</feature>
<reference evidence="6 7" key="1">
    <citation type="submission" date="2018-07" db="EMBL/GenBank/DDBJ databases">
        <title>Genomic Encyclopedia of Type Strains, Phase IV (KMG-IV): sequencing the most valuable type-strain genomes for metagenomic binning, comparative biology and taxonomic classification.</title>
        <authorList>
            <person name="Goeker M."/>
        </authorList>
    </citation>
    <scope>NUCLEOTIDE SEQUENCE [LARGE SCALE GENOMIC DNA]</scope>
    <source>
        <strain evidence="6 7">DSM 14364</strain>
    </source>
</reference>
<dbReference type="PANTHER" id="PTHR20854:SF4">
    <property type="entry name" value="INOSITOL-1-MONOPHOSPHATASE-RELATED"/>
    <property type="match status" value="1"/>
</dbReference>
<feature type="binding site" evidence="5">
    <location>
        <position position="115"/>
    </location>
    <ligand>
        <name>Mg(2+)</name>
        <dbReference type="ChEBI" id="CHEBI:18420"/>
        <label>1</label>
        <note>catalytic</note>
    </ligand>
</feature>
<keyword evidence="2 5" id="KW-0479">Metal-binding</keyword>
<evidence type="ECO:0000313" key="6">
    <source>
        <dbReference type="EMBL" id="RDI50263.1"/>
    </source>
</evidence>
<protein>
    <submittedName>
        <fullName evidence="6">Myo-inositol-1(Or 4)-monophosphatase</fullName>
    </submittedName>
</protein>
<accession>A0A370H3R1</accession>
<feature type="binding site" evidence="5">
    <location>
        <position position="116"/>
    </location>
    <ligand>
        <name>Mg(2+)</name>
        <dbReference type="ChEBI" id="CHEBI:18420"/>
        <label>1</label>
        <note>catalytic</note>
    </ligand>
</feature>
<keyword evidence="3" id="KW-0378">Hydrolase</keyword>
<dbReference type="AlphaFoldDB" id="A0A370H3R1"/>
<name>A0A370H3R1_9HYPH</name>
<dbReference type="Pfam" id="PF00459">
    <property type="entry name" value="Inositol_P"/>
    <property type="match status" value="1"/>
</dbReference>
<gene>
    <name evidence="6" type="ORF">DES45_1253</name>
</gene>
<dbReference type="GO" id="GO:0007165">
    <property type="term" value="P:signal transduction"/>
    <property type="evidence" value="ECO:0007669"/>
    <property type="project" value="TreeGrafter"/>
</dbReference>
<evidence type="ECO:0000256" key="4">
    <source>
        <dbReference type="ARBA" id="ARBA00022842"/>
    </source>
</evidence>
<dbReference type="GO" id="GO:0046872">
    <property type="term" value="F:metal ion binding"/>
    <property type="evidence" value="ECO:0007669"/>
    <property type="project" value="UniProtKB-KW"/>
</dbReference>
<dbReference type="PANTHER" id="PTHR20854">
    <property type="entry name" value="INOSITOL MONOPHOSPHATASE"/>
    <property type="match status" value="1"/>
</dbReference>
<sequence length="321" mass="34777">MAGYGQTLTGAFSCRERHSYFHHGVRMTVSRESSRLLDVARRAALEVRDPLREAFRSTIAVDYKVDLHDVVTEHDKRSEETITAFIMREVPDSVLLGEEGGSVGSGSIQWYVDPIDGTNNFARGFAFWCVSIAAVVEGEIMAGVVYDPVADNLFTADLDGAYLNGRRIVSSAVPQEKHATLITGYPVSRDFRLDGKRQALDDIGVLIETFSTVRRPGSAALSIAHVAAGWVDAAAGFGVNPWDVTAAILILRQARGTYLPFTLGKVDETATDYACPGYVAIGEGANYPTLTGIARNISERRQALAAARAQRLPEPEGLGAR</sequence>
<dbReference type="EMBL" id="QQBB01000025">
    <property type="protein sequence ID" value="RDI50263.1"/>
    <property type="molecule type" value="Genomic_DNA"/>
</dbReference>
<evidence type="ECO:0000256" key="3">
    <source>
        <dbReference type="ARBA" id="ARBA00022801"/>
    </source>
</evidence>
<organism evidence="6 7">
    <name type="scientific">Microvirga subterranea</name>
    <dbReference type="NCBI Taxonomy" id="186651"/>
    <lineage>
        <taxon>Bacteria</taxon>
        <taxon>Pseudomonadati</taxon>
        <taxon>Pseudomonadota</taxon>
        <taxon>Alphaproteobacteria</taxon>
        <taxon>Hyphomicrobiales</taxon>
        <taxon>Methylobacteriaceae</taxon>
        <taxon>Microvirga</taxon>
    </lineage>
</organism>
<evidence type="ECO:0000256" key="5">
    <source>
        <dbReference type="PIRSR" id="PIRSR600760-2"/>
    </source>
</evidence>
<proteinExistence type="inferred from homology"/>
<dbReference type="PROSITE" id="PS00629">
    <property type="entry name" value="IMP_1"/>
    <property type="match status" value="1"/>
</dbReference>
<dbReference type="PRINTS" id="PR00377">
    <property type="entry name" value="IMPHPHTASES"/>
</dbReference>
<dbReference type="InterPro" id="IPR000760">
    <property type="entry name" value="Inositol_monophosphatase-like"/>
</dbReference>
<dbReference type="Gene3D" id="3.40.190.80">
    <property type="match status" value="1"/>
</dbReference>
<evidence type="ECO:0000256" key="2">
    <source>
        <dbReference type="ARBA" id="ARBA00022723"/>
    </source>
</evidence>
<evidence type="ECO:0000313" key="7">
    <source>
        <dbReference type="Proteomes" id="UP000254925"/>
    </source>
</evidence>